<keyword evidence="15" id="KW-0812">Transmembrane</keyword>
<feature type="transmembrane region" description="Helical" evidence="15">
    <location>
        <begin position="1438"/>
        <end position="1465"/>
    </location>
</feature>
<dbReference type="InterPro" id="IPR017972">
    <property type="entry name" value="Cyt_P450_CS"/>
</dbReference>
<evidence type="ECO:0000256" key="9">
    <source>
        <dbReference type="ARBA" id="ARBA00023002"/>
    </source>
</evidence>
<dbReference type="GO" id="GO:0005789">
    <property type="term" value="C:endoplasmic reticulum membrane"/>
    <property type="evidence" value="ECO:0007669"/>
    <property type="project" value="UniProtKB-SubCell"/>
</dbReference>
<feature type="transmembrane region" description="Helical" evidence="15">
    <location>
        <begin position="1992"/>
        <end position="2014"/>
    </location>
</feature>
<evidence type="ECO:0000256" key="15">
    <source>
        <dbReference type="SAM" id="Phobius"/>
    </source>
</evidence>
<evidence type="ECO:0000313" key="16">
    <source>
        <dbReference type="Proteomes" id="UP000035681"/>
    </source>
</evidence>
<keyword evidence="8" id="KW-0492">Microsome</keyword>
<dbReference type="GO" id="GO:0016705">
    <property type="term" value="F:oxidoreductase activity, acting on paired donors, with incorporation or reduction of molecular oxygen"/>
    <property type="evidence" value="ECO:0007669"/>
    <property type="project" value="InterPro"/>
</dbReference>
<evidence type="ECO:0000256" key="10">
    <source>
        <dbReference type="ARBA" id="ARBA00023004"/>
    </source>
</evidence>
<keyword evidence="15" id="KW-1133">Transmembrane helix</keyword>
<name>A0AAF5I202_STRER</name>
<evidence type="ECO:0000256" key="2">
    <source>
        <dbReference type="ARBA" id="ARBA00004174"/>
    </source>
</evidence>
<feature type="binding site" description="axial binding residue" evidence="14">
    <location>
        <position position="1053"/>
    </location>
    <ligand>
        <name>heme</name>
        <dbReference type="ChEBI" id="CHEBI:30413"/>
    </ligand>
    <ligandPart>
        <name>Fe</name>
        <dbReference type="ChEBI" id="CHEBI:18248"/>
    </ligandPart>
</feature>
<comment type="similarity">
    <text evidence="4">Belongs to the cytochrome P450 family.</text>
</comment>
<dbReference type="CDD" id="cd11055">
    <property type="entry name" value="CYP3A-like"/>
    <property type="match status" value="4"/>
</dbReference>
<keyword evidence="7" id="KW-0256">Endoplasmic reticulum</keyword>
<dbReference type="GO" id="GO:0020037">
    <property type="term" value="F:heme binding"/>
    <property type="evidence" value="ECO:0007669"/>
    <property type="project" value="InterPro"/>
</dbReference>
<dbReference type="InterPro" id="IPR001128">
    <property type="entry name" value="Cyt_P450"/>
</dbReference>
<dbReference type="GO" id="GO:0005506">
    <property type="term" value="F:iron ion binding"/>
    <property type="evidence" value="ECO:0007669"/>
    <property type="project" value="InterPro"/>
</dbReference>
<dbReference type="PANTHER" id="PTHR24302">
    <property type="entry name" value="CYTOCHROME P450 FAMILY 3"/>
    <property type="match status" value="1"/>
</dbReference>
<evidence type="ECO:0000256" key="11">
    <source>
        <dbReference type="ARBA" id="ARBA00023033"/>
    </source>
</evidence>
<proteinExistence type="inferred from homology"/>
<comment type="function">
    <text evidence="13">Cytochromes P450 are a group of heme-thiolate monooxygenases. They oxidize a variety of structurally unrelated compounds, including steroids, fatty acids, and xenobiotics.</text>
</comment>
<evidence type="ECO:0000256" key="5">
    <source>
        <dbReference type="ARBA" id="ARBA00022617"/>
    </source>
</evidence>
<evidence type="ECO:0000256" key="1">
    <source>
        <dbReference type="ARBA" id="ARBA00001971"/>
    </source>
</evidence>
<evidence type="ECO:0000256" key="14">
    <source>
        <dbReference type="PIRSR" id="PIRSR602401-1"/>
    </source>
</evidence>
<feature type="transmembrane region" description="Helical" evidence="15">
    <location>
        <begin position="1884"/>
        <end position="1903"/>
    </location>
</feature>
<evidence type="ECO:0000256" key="3">
    <source>
        <dbReference type="ARBA" id="ARBA00004406"/>
    </source>
</evidence>
<dbReference type="WBParaSite" id="TCONS_00010418.p1">
    <property type="protein sequence ID" value="TCONS_00010418.p1"/>
    <property type="gene ID" value="XLOC_003524"/>
</dbReference>
<accession>A0AAF5I202</accession>
<dbReference type="FunFam" id="1.10.630.10:FF:000042">
    <property type="entry name" value="Cytochrome P450"/>
    <property type="match status" value="2"/>
</dbReference>
<dbReference type="Gene3D" id="1.10.630.10">
    <property type="entry name" value="Cytochrome P450"/>
    <property type="match status" value="7"/>
</dbReference>
<comment type="subcellular location">
    <subcellularLocation>
        <location evidence="3">Endoplasmic reticulum membrane</location>
        <topology evidence="3">Peripheral membrane protein</topology>
    </subcellularLocation>
    <subcellularLocation>
        <location evidence="2">Microsome membrane</location>
        <topology evidence="2">Peripheral membrane protein</topology>
    </subcellularLocation>
</comment>
<dbReference type="PROSITE" id="PS00086">
    <property type="entry name" value="CYTOCHROME_P450"/>
    <property type="match status" value="7"/>
</dbReference>
<keyword evidence="16" id="KW-1185">Reference proteome</keyword>
<dbReference type="Proteomes" id="UP000035681">
    <property type="component" value="Unplaced"/>
</dbReference>
<feature type="transmembrane region" description="Helical" evidence="15">
    <location>
        <begin position="1655"/>
        <end position="1678"/>
    </location>
</feature>
<evidence type="ECO:0000256" key="12">
    <source>
        <dbReference type="ARBA" id="ARBA00023136"/>
    </source>
</evidence>
<protein>
    <submittedName>
        <fullName evidence="17">Cytochrome P450</fullName>
    </submittedName>
</protein>
<dbReference type="PRINTS" id="PR00463">
    <property type="entry name" value="EP450I"/>
</dbReference>
<sequence>ILKNTAIRIGEYFCLSIIIILIILKLYTKYVAIGKINDLSNYWKKRNIPSAEGKFGIGNLLELLGDFKGSDERWKKEFGETYGIMMGLKPDLTTTNLDIIKEVYVKQFDKFIDREGFMPTTTKKDNSILFNNMAIKKGDDWRRIRNLCSPAFTTGKMKMFVPFFNETVDKTLEILQNYEREDKIIDVKELCEGMTIDSIFKSTFGFKADLQEDPNNIVRQYARNVFNLDKFDLKFLFAIFFPKISALIRVYFDYHIRNDKEIKYFKDVLLQCYEKRKKELDEGINNEVSDFFKVLLQSLNENDNNEMEDDKEIIFEKATQKQKGKGLSKIEILAQGFLFLLAGFETTASTTQFLLFMLAHHQECQDKCREEILEALEGKSIDYIDYDTVNKLNYLDQCVKECLRMYPPSVRINRICVEKTTVQGITIEPDTMVSVPIFNLHYDEKIYPDPYMFDPERFSPEQKAGRDPLYYIPFGYGPRNCLGMRYAYLSIKIYLARFLLKYKFVTCDETLSLPLEITTRGLTKPIKPLYLKVEKIQLLKNPLLLILVNSKYKLRTKKYVLSSSRGRTCIFPSHRKVSVSVGRKQSWLQIEYTILSSINVGMKVNDSSKYWKKRNIPSARGKFFFGNMLEMIKDLKGCDERWKKEFGETYGIMMGLYPDLTTTNLDIIKEVYVKQFDKFIDRADFMDTTTKKDKSIVSNAMSVKKGEDWKRIRNLCSPAFTTGKMKMFVPFFNETVDKTLEILQNYEREDKIIDVKELCEGMTIDSIFKSTFGFKVDLQEDPNNIIRKYARNLFNVDKFSLGLLFALLFPKISTMLRIYFNYHVKIDKEIKYFTDILSQCYIKRKKELDEGINNEAPDFFKVLFQSVNENENDNDNNEMEDDKEIFFKKATHKQKEKGLSKVEILSQGFVFLLAGYETTASTIRFLLYMLAHHQEYQDKCREEILEVLEGKSIDYIDYDTVNKLNYLDQCVKECLRMYPPAIRINRVCVEKTTIHGINFEPGTIVSIPITNLHYDEKIYPQPDIFDPERFSPEQRAGRDPLYYLPFGYGPRNCIGMRYAYLSMKVYLARFLLKYKFVTCDETLPLPLEIITRGMTKPIKPLYLKVEKINMLGIGEYICLSIIIVSIILKLYTKYVAIGKINDFSNYWKKRNIPSAKGKFFVGNLLELFTDFKSCDERWKKEFGETYGIMMGLQPDLTTTNLDIIKEVYVKQFEKFIDREGFMPTTTKKDKSILFNMVSVVKGEDWRRIRNLCSPAFTTGKMKMFVKYFNETVDKTLEILQNYKREDKAIDMRKLCDGMTLDSIFKSTFGFKTDIQENPNNIILKYSKNIFNVEKVDLGLLFGLLFPNLSIILRIYFNYHTKNDKELKYFTDILSQCYEKRKKELEENINNESPDFFKVLLQSVNENDKDNNEEEDDKEIIFEKATLKQKKKGMSKIEILAQGFVFLLAGYETTSSTIHFLLYMLAHHQEYQDRCREEILEALEGKSSDYIDYNTVNKLDYLDQCVKECLRMYPPAVRVNRVCVEKTTIHGINFEPGTMVSIPITNLHYDEKIYPDPYIFDPERFSPEQKAGRDPLYYLPFGYGPRNCIGMRYAYLSMKVYLARFLLKYKFVTCDETLPLPLETIARGLTKPIKPLFLKVEKIREKYFRNSLITTIIMQGIGEYICLSIIIVSIILKLFTKYVAIGKINDLSNYWKQQNIPSAKGKFGVGNLLELLSDIKGCDQKWKKEFGETYGTMMGLRPDLTTTNLDIIKEVYVKQFDKFIDRESFMATTTKKDKSIFFNIMSVKRGEDWRRIRNLCSPAFTTGKMKMFVKYFNETVDKTIEILNNYEKENKAIDMKELCDGMTIDSIFKSTFGLKTDIQEDPNNIIRKYARSIFNIEKIDLGFLFGLLFPNISIILRIYFNYHTKNDKEIKYFTDILSQCYEKRKKELNEGINNEVSDFFKVLLQSLNEDEDENDNNEMEDDKEIIFEKATQKQKKKGMSKIEILSQGFAFLLAGYETTASTIHFLLYMLAHHQEYQDRCREEILEALEGKSIDYIDYDTANKLNYLDQCVKECLRMYPSVLRINRVCVEKTTIHGITFEPDTLVSIPIFNLHYDEKIYPQPNIFDPERFSPEQKAGRDSLYYLPFGYGPRNCIGMRYAYLSIKVYLARFLLKYKFITCDETLPLPLEIITRGLTKPIKPLYLKVEKRIYKENDKKKICVIGIILLSNRRIYLFINNYCSNNINTFYKVCCYRINCYNNRINNLINNFSNYWKIRNIPSPKGTFGIGNLFELFTDFKGCDEKWKKEFGETYGIMMGTVPDLTTTNLDIIKEVYVKQFDKFIDRETFLPVNKLKEKDILFNNMLIKKGEDWRRVRNLCSPAFTTGKMKKFVPFFNETVDKTLEILQKYEREDKAIDIKELCDGMTIDSIFKSTFGFKTDLQENPNNITREYARKILHAEIYDPRVLFTVLFPQVTTILRQYFNYNIRNNTELKYFTDILLQCYEKRKKELDEGINNEAPDFFKVLLQSVNENDSNEEEDDKEIIFEKATLKQKKKGMSKIEILAQGFIFIIAGYETTAITTHFLLYMLAYHQEYQDRCREEILEALEGKSIDYIDYDTVNKLNYLDQCVKECLRMYPPGVKTNRVCVEKTIVNGITIEPGTMVSIPIFNLHYDEKIYPEPNVFDPERFSPEQKAERDPLYYMPFGYGPRNCIGMRYAYLICCYRVNCHNNLIYNLVSKLKENPISIIIMKVNNLSYYWKKRNIPSPKGKFGFGNLLEIISDVKNYDKRWKEEFGETYGIMMGLKPNLTTTNLDIIKEIYVKQFDKFIDREGLLAGSTRKEKSIYFNSIFIKKGEDWRRIRNLCSPAFTTGKIKHFVKFFNATVDKTLEILQDHEKKDRVIDIEELCEGMAIDSIFKTTFGFNADLQEDPSNIIRSYAKKIFEINKFDLRTLFAVLFPELSTILRIYFNYHIRNDKEIKYFTDILSQCYDKRKKELEKDIHSESSDFFKVLLQSLNENDTNEVEDDKEIIFEKATQKQKRKGLSKVEILAQGFLFLLVGYETTASTTQFILFMLAHHQEYQDKCREEILKVLEGKSINYIDYDTVNKLNYLDQCVKECLRMYPPGVRTNRLCVEKTTIHGITIEPGTMVSIPIFNLHYDEKIYPEPNVFDPERFSPEQKAERDPLYYMPFGYGPRNCIGMRYAYLICCYRVNCHNNLIYNLVSKLKENPISIIIMKVNNLSYYWKKRNIPSPKGKFGFGNLLEIISNVKNYDKRWKEEFGETYGIMMGLKPNLTTTNLDIIKEIYVKQFDKFIDREGLLAGSTRKEKSIYFNSIFIKKGEDWRRIRNLCSPAFTTGKIKHFVKFFNATVDKTLEILQDHEKKDRVIDIEELCEGMAIDSIFKTTFGFNADLQEDPSNIIRSYAKKIFEINKFDLRTLFAVLFPELSTILRIYFNYHIRNDKEIKYFTDILSQCYDKRKKELEKDIHSESSDFFKVLLQSLNENDTNEVEDDKEIIFEKATQKQKRKGLSKVEILAQGFLFLLVGYETTASTTQFILFMLAHHQEYQDKCREEILKVLEGKSINYIDYDTVNKLNYLDQCVKECLRMYPPAPRINRVCVEKTTIHGITFEPGTTVSIPMFNLHYDEKIYPQPNIFDPERFSSEQKAGRDPLYYLPFGYGPRNCIGMRYAYLSMKVYLARFLLNYKFKTCDETLPLPLEIITKRITKPIKKLYLKAEKVSY</sequence>
<dbReference type="FunFam" id="1.10.630.10:FF:000003">
    <property type="entry name" value="cytochrome P450 3A12-like isoform X2"/>
    <property type="match status" value="5"/>
</dbReference>
<keyword evidence="10 14" id="KW-0408">Iron</keyword>
<dbReference type="InterPro" id="IPR036396">
    <property type="entry name" value="Cyt_P450_sf"/>
</dbReference>
<evidence type="ECO:0000256" key="4">
    <source>
        <dbReference type="ARBA" id="ARBA00010617"/>
    </source>
</evidence>
<keyword evidence="11" id="KW-0503">Monooxygenase</keyword>
<feature type="transmembrane region" description="Helical" evidence="15">
    <location>
        <begin position="1337"/>
        <end position="1356"/>
    </location>
</feature>
<evidence type="ECO:0000256" key="7">
    <source>
        <dbReference type="ARBA" id="ARBA00022824"/>
    </source>
</evidence>
<feature type="transmembrane region" description="Helical" evidence="15">
    <location>
        <begin position="12"/>
        <end position="32"/>
    </location>
</feature>
<dbReference type="InterPro" id="IPR002401">
    <property type="entry name" value="Cyt_P450_E_grp-I"/>
</dbReference>
<evidence type="ECO:0000256" key="6">
    <source>
        <dbReference type="ARBA" id="ARBA00022723"/>
    </source>
</evidence>
<keyword evidence="12 15" id="KW-0472">Membrane</keyword>
<dbReference type="InterPro" id="IPR050705">
    <property type="entry name" value="Cytochrome_P450_3A"/>
</dbReference>
<evidence type="ECO:0000256" key="13">
    <source>
        <dbReference type="ARBA" id="ARBA00043906"/>
    </source>
</evidence>
<organism evidence="16 17">
    <name type="scientific">Strongyloides stercoralis</name>
    <name type="common">Threadworm</name>
    <dbReference type="NCBI Taxonomy" id="6248"/>
    <lineage>
        <taxon>Eukaryota</taxon>
        <taxon>Metazoa</taxon>
        <taxon>Ecdysozoa</taxon>
        <taxon>Nematoda</taxon>
        <taxon>Chromadorea</taxon>
        <taxon>Rhabditida</taxon>
        <taxon>Tylenchina</taxon>
        <taxon>Panagrolaimomorpha</taxon>
        <taxon>Strongyloidoidea</taxon>
        <taxon>Strongyloididae</taxon>
        <taxon>Strongyloides</taxon>
    </lineage>
</organism>
<evidence type="ECO:0000313" key="17">
    <source>
        <dbReference type="WBParaSite" id="TCONS_00010418.p1"/>
    </source>
</evidence>
<comment type="cofactor">
    <cofactor evidence="1 14">
        <name>heme</name>
        <dbReference type="ChEBI" id="CHEBI:30413"/>
    </cofactor>
</comment>
<dbReference type="GO" id="GO:0008395">
    <property type="term" value="F:steroid hydroxylase activity"/>
    <property type="evidence" value="ECO:0007669"/>
    <property type="project" value="TreeGrafter"/>
</dbReference>
<keyword evidence="6 14" id="KW-0479">Metal-binding</keyword>
<feature type="transmembrane region" description="Helical" evidence="15">
    <location>
        <begin position="1108"/>
        <end position="1131"/>
    </location>
</feature>
<keyword evidence="9" id="KW-0560">Oxidoreductase</keyword>
<dbReference type="PANTHER" id="PTHR24302:SF15">
    <property type="entry name" value="FATTY-ACID PEROXYGENASE"/>
    <property type="match status" value="1"/>
</dbReference>
<reference evidence="17" key="1">
    <citation type="submission" date="2024-02" db="UniProtKB">
        <authorList>
            <consortium name="WormBaseParasite"/>
        </authorList>
    </citation>
    <scope>IDENTIFICATION</scope>
</reference>
<dbReference type="SUPFAM" id="SSF48264">
    <property type="entry name" value="Cytochrome P450"/>
    <property type="match status" value="7"/>
</dbReference>
<dbReference type="PRINTS" id="PR00385">
    <property type="entry name" value="P450"/>
</dbReference>
<dbReference type="Pfam" id="PF00067">
    <property type="entry name" value="p450"/>
    <property type="match status" value="7"/>
</dbReference>
<evidence type="ECO:0000256" key="8">
    <source>
        <dbReference type="ARBA" id="ARBA00022848"/>
    </source>
</evidence>
<keyword evidence="5 14" id="KW-0349">Heme</keyword>